<feature type="chain" id="PRO_5046048988" evidence="1">
    <location>
        <begin position="21"/>
        <end position="197"/>
    </location>
</feature>
<keyword evidence="3" id="KW-1185">Reference proteome</keyword>
<dbReference type="PANTHER" id="PTHR37530">
    <property type="entry name" value="OUTER MEMBRANE PROTEIN SLP"/>
    <property type="match status" value="1"/>
</dbReference>
<accession>A0ABW8JTM6</accession>
<evidence type="ECO:0000256" key="1">
    <source>
        <dbReference type="SAM" id="SignalP"/>
    </source>
</evidence>
<dbReference type="Pfam" id="PF03843">
    <property type="entry name" value="Slp"/>
    <property type="match status" value="1"/>
</dbReference>
<dbReference type="PROSITE" id="PS51257">
    <property type="entry name" value="PROKAR_LIPOPROTEIN"/>
    <property type="match status" value="1"/>
</dbReference>
<sequence length="197" mass="21615">MSVYRSITLASAVALLAACATVPKPLEGTYTDISTTSAQQGGAGGTRVRWGGEIIKTEPGAQETCFYLLSRPLDSQARPRSARSDDDKAQGRFVACRAGFYDPEVFTRGREVTVTGTLHGIVSQKVGDFDYAYPRVEADVVYLWPRRPAVVNYPPGFYDPFWGPGFGPWGPGYWGNPYWYQPRVIVVPAPPPPPPKK</sequence>
<feature type="signal peptide" evidence="1">
    <location>
        <begin position="1"/>
        <end position="20"/>
    </location>
</feature>
<reference evidence="2 3" key="1">
    <citation type="submission" date="2020-10" db="EMBL/GenBank/DDBJ databases">
        <title>Phylogeny of dyella-like bacteria.</title>
        <authorList>
            <person name="Fu J."/>
        </authorList>
    </citation>
    <scope>NUCLEOTIDE SEQUENCE [LARGE SCALE GENOMIC DNA]</scope>
    <source>
        <strain evidence="2 3">Gsoil3046</strain>
    </source>
</reference>
<dbReference type="PIRSF" id="PIRSF004982">
    <property type="entry name" value="SlP"/>
    <property type="match status" value="1"/>
</dbReference>
<keyword evidence="2" id="KW-0449">Lipoprotein</keyword>
<comment type="caution">
    <text evidence="2">The sequence shown here is derived from an EMBL/GenBank/DDBJ whole genome shotgun (WGS) entry which is preliminary data.</text>
</comment>
<keyword evidence="1" id="KW-0732">Signal</keyword>
<dbReference type="InterPro" id="IPR004658">
    <property type="entry name" value="OMP_Slp"/>
</dbReference>
<dbReference type="Proteomes" id="UP001620460">
    <property type="component" value="Unassembled WGS sequence"/>
</dbReference>
<dbReference type="PANTHER" id="PTHR37530:SF1">
    <property type="entry name" value="OUTER MEMBRANE PROTEIN SLP"/>
    <property type="match status" value="1"/>
</dbReference>
<proteinExistence type="predicted"/>
<evidence type="ECO:0000313" key="2">
    <source>
        <dbReference type="EMBL" id="MFK2904501.1"/>
    </source>
</evidence>
<protein>
    <submittedName>
        <fullName evidence="2">Slp family lipoprotein</fullName>
    </submittedName>
</protein>
<dbReference type="RefSeq" id="WP_404633078.1">
    <property type="nucleotide sequence ID" value="NZ_JADIKM010000003.1"/>
</dbReference>
<dbReference type="EMBL" id="JADIKM010000003">
    <property type="protein sequence ID" value="MFK2904501.1"/>
    <property type="molecule type" value="Genomic_DNA"/>
</dbReference>
<dbReference type="NCBIfam" id="TIGR00752">
    <property type="entry name" value="slp"/>
    <property type="match status" value="1"/>
</dbReference>
<evidence type="ECO:0000313" key="3">
    <source>
        <dbReference type="Proteomes" id="UP001620460"/>
    </source>
</evidence>
<gene>
    <name evidence="2" type="ORF">ISP17_11040</name>
</gene>
<name>A0ABW8JTM6_9GAMM</name>
<organism evidence="2 3">
    <name type="scientific">Dyella ginsengisoli</name>
    <dbReference type="NCBI Taxonomy" id="363848"/>
    <lineage>
        <taxon>Bacteria</taxon>
        <taxon>Pseudomonadati</taxon>
        <taxon>Pseudomonadota</taxon>
        <taxon>Gammaproteobacteria</taxon>
        <taxon>Lysobacterales</taxon>
        <taxon>Rhodanobacteraceae</taxon>
        <taxon>Dyella</taxon>
    </lineage>
</organism>